<dbReference type="InterPro" id="IPR010656">
    <property type="entry name" value="DctM"/>
</dbReference>
<comment type="caution">
    <text evidence="9">The sequence shown here is derived from an EMBL/GenBank/DDBJ whole genome shotgun (WGS) entry which is preliminary data.</text>
</comment>
<sequence length="108" mass="12030">VTFYIAVGGGEFIAKIILGTGLGPYGILFLIMGILIILGCFLDWVGIMYLCVPIFLPIIITLGFDPLWFGIIYNVNMQMSFLSPPFGYALFYMKGVTPPGITKRRLWV</sequence>
<accession>X1KTT6</accession>
<gene>
    <name evidence="9" type="ORF">S06H3_21938</name>
</gene>
<keyword evidence="5 7" id="KW-1133">Transmembrane helix</keyword>
<comment type="subcellular location">
    <subcellularLocation>
        <location evidence="1">Cell inner membrane</location>
        <topology evidence="1">Multi-pass membrane protein</topology>
    </subcellularLocation>
</comment>
<evidence type="ECO:0000256" key="1">
    <source>
        <dbReference type="ARBA" id="ARBA00004429"/>
    </source>
</evidence>
<feature type="transmembrane region" description="Helical" evidence="7">
    <location>
        <begin position="54"/>
        <end position="75"/>
    </location>
</feature>
<keyword evidence="3" id="KW-0997">Cell inner membrane</keyword>
<keyword evidence="2" id="KW-1003">Cell membrane</keyword>
<protein>
    <recommendedName>
        <fullName evidence="8">TRAP C4-dicarboxylate transport system permease DctM subunit domain-containing protein</fullName>
    </recommendedName>
</protein>
<feature type="domain" description="TRAP C4-dicarboxylate transport system permease DctM subunit" evidence="8">
    <location>
        <begin position="8"/>
        <end position="98"/>
    </location>
</feature>
<dbReference type="EMBL" id="BARV01011615">
    <property type="protein sequence ID" value="GAI10108.1"/>
    <property type="molecule type" value="Genomic_DNA"/>
</dbReference>
<dbReference type="InterPro" id="IPR004681">
    <property type="entry name" value="TRAP_DctM"/>
</dbReference>
<dbReference type="Pfam" id="PF06808">
    <property type="entry name" value="DctM"/>
    <property type="match status" value="1"/>
</dbReference>
<proteinExistence type="predicted"/>
<evidence type="ECO:0000256" key="5">
    <source>
        <dbReference type="ARBA" id="ARBA00022989"/>
    </source>
</evidence>
<reference evidence="9" key="1">
    <citation type="journal article" date="2014" name="Front. Microbiol.">
        <title>High frequency of phylogenetically diverse reductive dehalogenase-homologous genes in deep subseafloor sedimentary metagenomes.</title>
        <authorList>
            <person name="Kawai M."/>
            <person name="Futagami T."/>
            <person name="Toyoda A."/>
            <person name="Takaki Y."/>
            <person name="Nishi S."/>
            <person name="Hori S."/>
            <person name="Arai W."/>
            <person name="Tsubouchi T."/>
            <person name="Morono Y."/>
            <person name="Uchiyama I."/>
            <person name="Ito T."/>
            <person name="Fujiyama A."/>
            <person name="Inagaki F."/>
            <person name="Takami H."/>
        </authorList>
    </citation>
    <scope>NUCLEOTIDE SEQUENCE</scope>
    <source>
        <strain evidence="9">Expedition CK06-06</strain>
    </source>
</reference>
<dbReference type="GO" id="GO:0005886">
    <property type="term" value="C:plasma membrane"/>
    <property type="evidence" value="ECO:0007669"/>
    <property type="project" value="UniProtKB-SubCell"/>
</dbReference>
<dbReference type="GO" id="GO:0022857">
    <property type="term" value="F:transmembrane transporter activity"/>
    <property type="evidence" value="ECO:0007669"/>
    <property type="project" value="TreeGrafter"/>
</dbReference>
<feature type="transmembrane region" description="Helical" evidence="7">
    <location>
        <begin position="25"/>
        <end position="48"/>
    </location>
</feature>
<feature type="non-terminal residue" evidence="9">
    <location>
        <position position="1"/>
    </location>
</feature>
<evidence type="ECO:0000256" key="7">
    <source>
        <dbReference type="SAM" id="Phobius"/>
    </source>
</evidence>
<evidence type="ECO:0000259" key="8">
    <source>
        <dbReference type="Pfam" id="PF06808"/>
    </source>
</evidence>
<keyword evidence="4 7" id="KW-0812">Transmembrane</keyword>
<dbReference type="PANTHER" id="PTHR33362">
    <property type="entry name" value="SIALIC ACID TRAP TRANSPORTER PERMEASE PROTEIN SIAT-RELATED"/>
    <property type="match status" value="1"/>
</dbReference>
<evidence type="ECO:0000313" key="9">
    <source>
        <dbReference type="EMBL" id="GAI10108.1"/>
    </source>
</evidence>
<evidence type="ECO:0000256" key="3">
    <source>
        <dbReference type="ARBA" id="ARBA00022519"/>
    </source>
</evidence>
<dbReference type="AlphaFoldDB" id="X1KTT6"/>
<evidence type="ECO:0000256" key="2">
    <source>
        <dbReference type="ARBA" id="ARBA00022475"/>
    </source>
</evidence>
<name>X1KTT6_9ZZZZ</name>
<evidence type="ECO:0000256" key="6">
    <source>
        <dbReference type="ARBA" id="ARBA00023136"/>
    </source>
</evidence>
<organism evidence="9">
    <name type="scientific">marine sediment metagenome</name>
    <dbReference type="NCBI Taxonomy" id="412755"/>
    <lineage>
        <taxon>unclassified sequences</taxon>
        <taxon>metagenomes</taxon>
        <taxon>ecological metagenomes</taxon>
    </lineage>
</organism>
<evidence type="ECO:0000256" key="4">
    <source>
        <dbReference type="ARBA" id="ARBA00022692"/>
    </source>
</evidence>
<keyword evidence="6 7" id="KW-0472">Membrane</keyword>